<keyword evidence="5" id="KW-0274">FAD</keyword>
<evidence type="ECO:0000256" key="10">
    <source>
        <dbReference type="ARBA" id="ARBA00023235"/>
    </source>
</evidence>
<keyword evidence="19" id="KW-1185">Reference proteome</keyword>
<dbReference type="EMBL" id="BAAANY010000005">
    <property type="protein sequence ID" value="GAA1666392.1"/>
    <property type="molecule type" value="Genomic_DNA"/>
</dbReference>
<feature type="domain" description="Glucose-methanol-choline oxidoreductase C-terminal" evidence="17">
    <location>
        <begin position="487"/>
        <end position="541"/>
    </location>
</feature>
<reference evidence="18 19" key="1">
    <citation type="journal article" date="2019" name="Int. J. Syst. Evol. Microbiol.">
        <title>The Global Catalogue of Microorganisms (GCM) 10K type strain sequencing project: providing services to taxonomists for standard genome sequencing and annotation.</title>
        <authorList>
            <consortium name="The Broad Institute Genomics Platform"/>
            <consortium name="The Broad Institute Genome Sequencing Center for Infectious Disease"/>
            <person name="Wu L."/>
            <person name="Ma J."/>
        </authorList>
    </citation>
    <scope>NUCLEOTIDE SEQUENCE [LARGE SCALE GENOMIC DNA]</scope>
    <source>
        <strain evidence="18 19">JCM 14718</strain>
    </source>
</reference>
<evidence type="ECO:0000256" key="12">
    <source>
        <dbReference type="ARBA" id="ARBA00049645"/>
    </source>
</evidence>
<feature type="domain" description="FAD dependent oxidoreductase" evidence="16">
    <location>
        <begin position="11"/>
        <end position="168"/>
    </location>
</feature>
<evidence type="ECO:0000313" key="18">
    <source>
        <dbReference type="EMBL" id="GAA1666392.1"/>
    </source>
</evidence>
<evidence type="ECO:0000256" key="9">
    <source>
        <dbReference type="ARBA" id="ARBA00023221"/>
    </source>
</evidence>
<organism evidence="18 19">
    <name type="scientific">Fodinicola feengrottensis</name>
    <dbReference type="NCBI Taxonomy" id="435914"/>
    <lineage>
        <taxon>Bacteria</taxon>
        <taxon>Bacillati</taxon>
        <taxon>Actinomycetota</taxon>
        <taxon>Actinomycetes</taxon>
        <taxon>Mycobacteriales</taxon>
        <taxon>Fodinicola</taxon>
    </lineage>
</organism>
<dbReference type="InterPro" id="IPR007867">
    <property type="entry name" value="GMC_OxRtase_C"/>
</dbReference>
<dbReference type="PANTHER" id="PTHR47470:SF1">
    <property type="entry name" value="FAD-DEPENDENT OXIDOREDUCTASE 2 FAD BINDING DOMAIN-CONTAINING PROTEIN"/>
    <property type="match status" value="1"/>
</dbReference>
<keyword evidence="6" id="KW-0560">Oxidoreductase</keyword>
<dbReference type="InterPro" id="IPR036188">
    <property type="entry name" value="FAD/NAD-bd_sf"/>
</dbReference>
<dbReference type="SUPFAM" id="SSF51905">
    <property type="entry name" value="FAD/NAD(P)-binding domain"/>
    <property type="match status" value="1"/>
</dbReference>
<evidence type="ECO:0000256" key="13">
    <source>
        <dbReference type="ARBA" id="ARBA00049723"/>
    </source>
</evidence>
<dbReference type="PANTHER" id="PTHR47470">
    <property type="entry name" value="CHOLESTEROL OXIDASE"/>
    <property type="match status" value="1"/>
</dbReference>
<gene>
    <name evidence="18" type="ORF">GCM10009765_14850</name>
</gene>
<evidence type="ECO:0000256" key="3">
    <source>
        <dbReference type="ARBA" id="ARBA00022548"/>
    </source>
</evidence>
<comment type="similarity">
    <text evidence="2">Belongs to the GMC oxidoreductase family.</text>
</comment>
<evidence type="ECO:0000256" key="11">
    <source>
        <dbReference type="ARBA" id="ARBA00038856"/>
    </source>
</evidence>
<evidence type="ECO:0000313" key="19">
    <source>
        <dbReference type="Proteomes" id="UP001500618"/>
    </source>
</evidence>
<dbReference type="Gene3D" id="3.50.50.60">
    <property type="entry name" value="FAD/NAD(P)-binding domain"/>
    <property type="match status" value="3"/>
</dbReference>
<comment type="cofactor">
    <cofactor evidence="1">
        <name>FAD</name>
        <dbReference type="ChEBI" id="CHEBI:57692"/>
    </cofactor>
</comment>
<evidence type="ECO:0000256" key="14">
    <source>
        <dbReference type="ARBA" id="ARBA00049744"/>
    </source>
</evidence>
<sequence>MEMADAVGWVDAVVVGSGFGGAAAACRLAEAGRSVCVLERGKTYPPGSFPRRPDQMAANFWDPSEGLQGIFDIWSFRHLESVVASGVGGGSLIYANVMLRKDEHWFVRDQGPAGGYESWPVTREDLEPWYDRAEKMMGATGNPYPYTDRTAKTQAMRRAASRLGMDWFRPPLAIAFAGDGKRPGEPIPDSADNIHGVARLSCRLCGECDIGCNDGAKNSLDFTYLTAAVRAGAQLQDRSEVKEILPIDGGYEVRYVRHHADNEGIRRGTGVPPKTVLRCRTLVLGAGTFGSTFLLLRNRKAFPGLSPALGTRFCGNGDLLGFVLDSPDKLNASYGPVITSTMRVPDELDGGTGRGYYIQDGGYPGFVDWLVEAATLTGPAKRAARFAVGALMRKFAGGPPASEIGNQLAALVGQGKSSSGALPLLGMGRDVPDGRLRLENGYLELDWCDESSREYFATVQASMTAIAQELGGRFMINPSRHLHRIISPHPLGGVPMGSNPDQGVVDAHGEAYGHPGLFVVDGSVMPGPVGANPSLTIAALAERFTERILERLDQRLAVAR</sequence>
<dbReference type="InterPro" id="IPR052542">
    <property type="entry name" value="Cholesterol_Oxidase"/>
</dbReference>
<evidence type="ECO:0000259" key="17">
    <source>
        <dbReference type="Pfam" id="PF05199"/>
    </source>
</evidence>
<name>A0ABN2G711_9ACTN</name>
<evidence type="ECO:0000256" key="4">
    <source>
        <dbReference type="ARBA" id="ARBA00022630"/>
    </source>
</evidence>
<dbReference type="Pfam" id="PF05199">
    <property type="entry name" value="GMC_oxred_C"/>
    <property type="match status" value="1"/>
</dbReference>
<evidence type="ECO:0000256" key="6">
    <source>
        <dbReference type="ARBA" id="ARBA00023002"/>
    </source>
</evidence>
<accession>A0ABN2G711</accession>
<dbReference type="Pfam" id="PF01266">
    <property type="entry name" value="DAO"/>
    <property type="match status" value="1"/>
</dbReference>
<keyword evidence="9" id="KW-0753">Steroid metabolism</keyword>
<dbReference type="Proteomes" id="UP001500618">
    <property type="component" value="Unassembled WGS sequence"/>
</dbReference>
<dbReference type="InterPro" id="IPR006076">
    <property type="entry name" value="FAD-dep_OxRdtase"/>
</dbReference>
<evidence type="ECO:0000256" key="1">
    <source>
        <dbReference type="ARBA" id="ARBA00001974"/>
    </source>
</evidence>
<keyword evidence="4" id="KW-0285">Flavoprotein</keyword>
<proteinExistence type="inferred from homology"/>
<dbReference type="EC" id="1.1.3.6" evidence="13"/>
<protein>
    <recommendedName>
        <fullName evidence="14">Cholesterol oxidase</fullName>
        <ecNumber evidence="13">1.1.3.6</ecNumber>
        <ecNumber evidence="11">5.3.3.1</ecNumber>
    </recommendedName>
    <alternativeName>
        <fullName evidence="15">Cholesterol isomerase</fullName>
    </alternativeName>
</protein>
<evidence type="ECO:0000256" key="2">
    <source>
        <dbReference type="ARBA" id="ARBA00010790"/>
    </source>
</evidence>
<evidence type="ECO:0000256" key="15">
    <source>
        <dbReference type="ARBA" id="ARBA00049778"/>
    </source>
</evidence>
<evidence type="ECO:0000256" key="5">
    <source>
        <dbReference type="ARBA" id="ARBA00022827"/>
    </source>
</evidence>
<evidence type="ECO:0000259" key="16">
    <source>
        <dbReference type="Pfam" id="PF01266"/>
    </source>
</evidence>
<evidence type="ECO:0000256" key="7">
    <source>
        <dbReference type="ARBA" id="ARBA00023098"/>
    </source>
</evidence>
<keyword evidence="3" id="KW-0153">Cholesterol metabolism</keyword>
<evidence type="ECO:0000256" key="8">
    <source>
        <dbReference type="ARBA" id="ARBA00023166"/>
    </source>
</evidence>
<keyword evidence="10" id="KW-0413">Isomerase</keyword>
<keyword evidence="8" id="KW-1207">Sterol metabolism</keyword>
<keyword evidence="7" id="KW-0443">Lipid metabolism</keyword>
<comment type="caution">
    <text evidence="18">The sequence shown here is derived from an EMBL/GenBank/DDBJ whole genome shotgun (WGS) entry which is preliminary data.</text>
</comment>
<comment type="pathway">
    <text evidence="12">Steroid metabolism; cholesterol degradation.</text>
</comment>
<dbReference type="EC" id="5.3.3.1" evidence="11"/>